<sequence>MKILETHIVPAIFKKIRLQEYAVSVFTSIQTRSGLKKAIKKGLLLIDGRKATTADWIKEGQKIDLLQTENTSKKIFRLNMEIVFEDNHIAIINKPTGYPTSGNYFRTIENALPHNLSPSKDIGSLPYPLPAHRLDNPTSGILLCAKTRNSLANLQKSFASKNIQKTYFALVHGKVFSNRVIDSEIDGKPAKTVIGPINFFKIQEAFYTLLEAKPLTGKTHQIRIHLHRGGYPIVGDKIYGKGEKGYFKNKNLFLFSGKVKFLHPVTTQEMNFSLQLPKKFRVLENYRIS</sequence>
<dbReference type="PROSITE" id="PS50889">
    <property type="entry name" value="S4"/>
    <property type="match status" value="1"/>
</dbReference>
<dbReference type="PANTHER" id="PTHR21600:SF87">
    <property type="entry name" value="RNA PSEUDOURIDYLATE SYNTHASE DOMAIN-CONTAINING PROTEIN 1"/>
    <property type="match status" value="1"/>
</dbReference>
<dbReference type="GO" id="GO:0003723">
    <property type="term" value="F:RNA binding"/>
    <property type="evidence" value="ECO:0007669"/>
    <property type="project" value="UniProtKB-KW"/>
</dbReference>
<dbReference type="InterPro" id="IPR006145">
    <property type="entry name" value="PsdUridine_synth_RsuA/RluA"/>
</dbReference>
<dbReference type="GO" id="GO:0009982">
    <property type="term" value="F:pseudouridine synthase activity"/>
    <property type="evidence" value="ECO:0007669"/>
    <property type="project" value="InterPro"/>
</dbReference>
<organism evidence="5 6">
    <name type="scientific">Christiangramia lutea</name>
    <dbReference type="NCBI Taxonomy" id="1607951"/>
    <lineage>
        <taxon>Bacteria</taxon>
        <taxon>Pseudomonadati</taxon>
        <taxon>Bacteroidota</taxon>
        <taxon>Flavobacteriia</taxon>
        <taxon>Flavobacteriales</taxon>
        <taxon>Flavobacteriaceae</taxon>
        <taxon>Christiangramia</taxon>
    </lineage>
</organism>
<protein>
    <submittedName>
        <fullName evidence="5">RluA family pseudouridine synthase</fullName>
    </submittedName>
</protein>
<gene>
    <name evidence="5" type="ORF">ML462_02530</name>
</gene>
<evidence type="ECO:0000313" key="5">
    <source>
        <dbReference type="EMBL" id="MCH4822037.1"/>
    </source>
</evidence>
<dbReference type="SUPFAM" id="SSF55120">
    <property type="entry name" value="Pseudouridine synthase"/>
    <property type="match status" value="1"/>
</dbReference>
<dbReference type="GO" id="GO:0000455">
    <property type="term" value="P:enzyme-directed rRNA pseudouridine synthesis"/>
    <property type="evidence" value="ECO:0007669"/>
    <property type="project" value="TreeGrafter"/>
</dbReference>
<dbReference type="InterPro" id="IPR006224">
    <property type="entry name" value="PsdUridine_synth_RluA-like_CS"/>
</dbReference>
<reference evidence="5" key="1">
    <citation type="submission" date="2022-03" db="EMBL/GenBank/DDBJ databases">
        <title>Gramella crocea sp. nov., isolated from activated sludge of a seafood processing plant.</title>
        <authorList>
            <person name="Zhang X."/>
        </authorList>
    </citation>
    <scope>NUCLEOTIDE SEQUENCE</scope>
    <source>
        <strain evidence="5">YJ019</strain>
    </source>
</reference>
<keyword evidence="3" id="KW-0694">RNA-binding</keyword>
<dbReference type="Proteomes" id="UP001139226">
    <property type="component" value="Unassembled WGS sequence"/>
</dbReference>
<keyword evidence="6" id="KW-1185">Reference proteome</keyword>
<dbReference type="CDD" id="cd02869">
    <property type="entry name" value="PseudoU_synth_RluA_like"/>
    <property type="match status" value="1"/>
</dbReference>
<evidence type="ECO:0000256" key="2">
    <source>
        <dbReference type="ARBA" id="ARBA00023235"/>
    </source>
</evidence>
<dbReference type="GO" id="GO:0140098">
    <property type="term" value="F:catalytic activity, acting on RNA"/>
    <property type="evidence" value="ECO:0007669"/>
    <property type="project" value="UniProtKB-ARBA"/>
</dbReference>
<evidence type="ECO:0000259" key="4">
    <source>
        <dbReference type="Pfam" id="PF00849"/>
    </source>
</evidence>
<dbReference type="EMBL" id="JAKVTV010000001">
    <property type="protein sequence ID" value="MCH4822037.1"/>
    <property type="molecule type" value="Genomic_DNA"/>
</dbReference>
<dbReference type="AlphaFoldDB" id="A0A9X1V0I0"/>
<dbReference type="Pfam" id="PF00849">
    <property type="entry name" value="PseudoU_synth_2"/>
    <property type="match status" value="1"/>
</dbReference>
<dbReference type="RefSeq" id="WP_240712157.1">
    <property type="nucleotide sequence ID" value="NZ_JAKVTV010000001.1"/>
</dbReference>
<comment type="caution">
    <text evidence="5">The sequence shown here is derived from an EMBL/GenBank/DDBJ whole genome shotgun (WGS) entry which is preliminary data.</text>
</comment>
<accession>A0A9X1V0I0</accession>
<dbReference type="CDD" id="cd00165">
    <property type="entry name" value="S4"/>
    <property type="match status" value="1"/>
</dbReference>
<dbReference type="Gene3D" id="3.30.2350.10">
    <property type="entry name" value="Pseudouridine synthase"/>
    <property type="match status" value="1"/>
</dbReference>
<feature type="domain" description="Pseudouridine synthase RsuA/RluA-like" evidence="4">
    <location>
        <begin position="88"/>
        <end position="227"/>
    </location>
</feature>
<evidence type="ECO:0000256" key="3">
    <source>
        <dbReference type="PROSITE-ProRule" id="PRU00182"/>
    </source>
</evidence>
<dbReference type="Gene3D" id="3.10.290.10">
    <property type="entry name" value="RNA-binding S4 domain"/>
    <property type="match status" value="1"/>
</dbReference>
<dbReference type="PROSITE" id="PS01129">
    <property type="entry name" value="PSI_RLU"/>
    <property type="match status" value="1"/>
</dbReference>
<dbReference type="InterPro" id="IPR050188">
    <property type="entry name" value="RluA_PseudoU_synthase"/>
</dbReference>
<dbReference type="InterPro" id="IPR020103">
    <property type="entry name" value="PsdUridine_synth_cat_dom_sf"/>
</dbReference>
<proteinExistence type="inferred from homology"/>
<dbReference type="PANTHER" id="PTHR21600">
    <property type="entry name" value="MITOCHONDRIAL RNA PSEUDOURIDINE SYNTHASE"/>
    <property type="match status" value="1"/>
</dbReference>
<evidence type="ECO:0000313" key="6">
    <source>
        <dbReference type="Proteomes" id="UP001139226"/>
    </source>
</evidence>
<keyword evidence="2" id="KW-0413">Isomerase</keyword>
<evidence type="ECO:0000256" key="1">
    <source>
        <dbReference type="ARBA" id="ARBA00010876"/>
    </source>
</evidence>
<comment type="similarity">
    <text evidence="1">Belongs to the pseudouridine synthase RluA family.</text>
</comment>
<dbReference type="InterPro" id="IPR036986">
    <property type="entry name" value="S4_RNA-bd_sf"/>
</dbReference>
<name>A0A9X1V0I0_9FLAO</name>